<evidence type="ECO:0000313" key="3">
    <source>
        <dbReference type="Proteomes" id="UP000279275"/>
    </source>
</evidence>
<comment type="caution">
    <text evidence="2">The sequence shown here is derived from an EMBL/GenBank/DDBJ whole genome shotgun (WGS) entry which is preliminary data.</text>
</comment>
<protein>
    <submittedName>
        <fullName evidence="2">Uncharacterized protein</fullName>
    </submittedName>
</protein>
<proteinExistence type="predicted"/>
<accession>A0A3M2KUW1</accession>
<reference evidence="2 3" key="1">
    <citation type="submission" date="2018-10" db="EMBL/GenBank/DDBJ databases">
        <title>Isolation from cow dung.</title>
        <authorList>
            <person name="Ling L."/>
        </authorList>
    </citation>
    <scope>NUCLEOTIDE SEQUENCE [LARGE SCALE GENOMIC DNA]</scope>
    <source>
        <strain evidence="2 3">NEAU-LL90</strain>
    </source>
</reference>
<name>A0A3M2KUW1_9NOCA</name>
<dbReference type="AlphaFoldDB" id="A0A3M2KUW1"/>
<keyword evidence="1" id="KW-0812">Transmembrane</keyword>
<keyword evidence="1" id="KW-1133">Transmembrane helix</keyword>
<feature type="transmembrane region" description="Helical" evidence="1">
    <location>
        <begin position="191"/>
        <end position="213"/>
    </location>
</feature>
<keyword evidence="3" id="KW-1185">Reference proteome</keyword>
<keyword evidence="1" id="KW-0472">Membrane</keyword>
<organism evidence="2 3">
    <name type="scientific">Nocardia stercoris</name>
    <dbReference type="NCBI Taxonomy" id="2483361"/>
    <lineage>
        <taxon>Bacteria</taxon>
        <taxon>Bacillati</taxon>
        <taxon>Actinomycetota</taxon>
        <taxon>Actinomycetes</taxon>
        <taxon>Mycobacteriales</taxon>
        <taxon>Nocardiaceae</taxon>
        <taxon>Nocardia</taxon>
    </lineage>
</organism>
<evidence type="ECO:0000256" key="1">
    <source>
        <dbReference type="SAM" id="Phobius"/>
    </source>
</evidence>
<evidence type="ECO:0000313" key="2">
    <source>
        <dbReference type="EMBL" id="RMI29432.1"/>
    </source>
</evidence>
<dbReference type="Proteomes" id="UP000279275">
    <property type="component" value="Unassembled WGS sequence"/>
</dbReference>
<gene>
    <name evidence="2" type="ORF">EBN03_25445</name>
</gene>
<sequence length="242" mass="25170">MLAGMSLHPDVRAALRAAWAFSAPEPVGTRELLIALAGTDVTGEWDRVFPATFDEIDSTPEDPEPATGRYCRHVPVTDTCAVALEVAGELGTHYGLLPLPVGLVVLGLVTDRSSGASQLLAAGRSRADLLGVVQADLLRAGLPGLSLALPQALRAAGGYARPVRRPVTATPLHAVSVAAPEESRSTRTWRWLAMALIVAIVVLGLITVSLYLFGPAPTPPAPPPGPMPTEGATLALAGPHLR</sequence>
<dbReference type="EMBL" id="RFFH01000014">
    <property type="protein sequence ID" value="RMI29432.1"/>
    <property type="molecule type" value="Genomic_DNA"/>
</dbReference>